<reference evidence="1 2" key="1">
    <citation type="journal article" date="2011" name="Nat. Biotechnol.">
        <title>Comparative genomic analysis of the thermophilic biomass-degrading fungi Myceliophthora thermophila and Thielavia terrestris.</title>
        <authorList>
            <person name="Berka R.M."/>
            <person name="Grigoriev I.V."/>
            <person name="Otillar R."/>
            <person name="Salamov A."/>
            <person name="Grimwood J."/>
            <person name="Reid I."/>
            <person name="Ishmael N."/>
            <person name="John T."/>
            <person name="Darmond C."/>
            <person name="Moisan M.-C."/>
            <person name="Henrissat B."/>
            <person name="Coutinho P.M."/>
            <person name="Lombard V."/>
            <person name="Natvig D.O."/>
            <person name="Lindquist E."/>
            <person name="Schmutz J."/>
            <person name="Lucas S."/>
            <person name="Harris P."/>
            <person name="Powlowski J."/>
            <person name="Bellemare A."/>
            <person name="Taylor D."/>
            <person name="Butler G."/>
            <person name="de Vries R.P."/>
            <person name="Allijn I.E."/>
            <person name="van den Brink J."/>
            <person name="Ushinsky S."/>
            <person name="Storms R."/>
            <person name="Powell A.J."/>
            <person name="Paulsen I.T."/>
            <person name="Elbourne L.D.H."/>
            <person name="Baker S.E."/>
            <person name="Magnuson J."/>
            <person name="LaBoissiere S."/>
            <person name="Clutterbuck A.J."/>
            <person name="Martinez D."/>
            <person name="Wogulis M."/>
            <person name="de Leon A.L."/>
            <person name="Rey M.W."/>
            <person name="Tsang A."/>
        </authorList>
    </citation>
    <scope>NUCLEOTIDE SEQUENCE [LARGE SCALE GENOMIC DNA]</scope>
    <source>
        <strain evidence="2">ATCC 42464 / BCRC 31852 / DSM 1799</strain>
    </source>
</reference>
<dbReference type="KEGG" id="mtm:MYCTH_2123273"/>
<accession>G2Q3C6</accession>
<dbReference type="EMBL" id="CP003002">
    <property type="protein sequence ID" value="AEO54387.1"/>
    <property type="molecule type" value="Genomic_DNA"/>
</dbReference>
<dbReference type="GeneID" id="11511634"/>
<protein>
    <recommendedName>
        <fullName evidence="3">Yippee/Mis18/Cereblon domain-containing protein</fullName>
    </recommendedName>
</protein>
<dbReference type="VEuPathDB" id="FungiDB:MYCTH_2123273"/>
<dbReference type="HOGENOM" id="CLU_041705_1_0_1"/>
<organism evidence="1 2">
    <name type="scientific">Thermothelomyces thermophilus (strain ATCC 42464 / BCRC 31852 / DSM 1799)</name>
    <name type="common">Sporotrichum thermophile</name>
    <dbReference type="NCBI Taxonomy" id="573729"/>
    <lineage>
        <taxon>Eukaryota</taxon>
        <taxon>Fungi</taxon>
        <taxon>Dikarya</taxon>
        <taxon>Ascomycota</taxon>
        <taxon>Pezizomycotina</taxon>
        <taxon>Sordariomycetes</taxon>
        <taxon>Sordariomycetidae</taxon>
        <taxon>Sordariales</taxon>
        <taxon>Chaetomiaceae</taxon>
        <taxon>Thermothelomyces</taxon>
    </lineage>
</organism>
<dbReference type="Proteomes" id="UP000007322">
    <property type="component" value="Chromosome 1"/>
</dbReference>
<dbReference type="STRING" id="573729.G2Q3C6"/>
<dbReference type="RefSeq" id="XP_003659632.1">
    <property type="nucleotide sequence ID" value="XM_003659584.1"/>
</dbReference>
<keyword evidence="2" id="KW-1185">Reference proteome</keyword>
<proteinExistence type="predicted"/>
<gene>
    <name evidence="1" type="ORF">MYCTH_2123273</name>
</gene>
<dbReference type="OMA" id="DRFDIMQ"/>
<evidence type="ECO:0000313" key="1">
    <source>
        <dbReference type="EMBL" id="AEO54387.1"/>
    </source>
</evidence>
<dbReference type="eggNOG" id="ENOG502SJVM">
    <property type="taxonomic scope" value="Eukaryota"/>
</dbReference>
<dbReference type="OrthoDB" id="5396360at2759"/>
<evidence type="ECO:0000313" key="2">
    <source>
        <dbReference type="Proteomes" id="UP000007322"/>
    </source>
</evidence>
<sequence length="419" mass="46521">METVFCECKKCDAPIGRLANLWTQIGKGYFSPVIEPEDDLAIHPQGAIRIGGRGTLVDECHLQDVVCTSCNALLGLRCVQTPVNHVLDKNQLLLRLASVELLNSDGKGIKFNIQRILVVNEPSKANGERFQNPPQESPGGFTSGYPGIRELRQLQLDLRSQREDIRRIDSNGFRIVSALDKRANRIQYEVGKLSDAMLGLHRDIGGLQQDLRTVQDELSKVPTVAHDPNALAALGDRVTLATAAVGRLGEQLAAMDAQFKIDTDQIWLELCQHQEVIENSKSTIGSTVPAAEHAQEMANIRAGMAELRQQMNEIRAYETVQTNSAFPFPSRELEVITSSIAKIGNRANQVETLKMELEMLKGRAQFRGNLMPFLACGNEVHPQTSNPSPRDLRPPSNAQAMQIDGIRRRLKSRLYHRVP</sequence>
<dbReference type="AlphaFoldDB" id="G2Q3C6"/>
<name>G2Q3C6_THET4</name>
<evidence type="ECO:0008006" key="3">
    <source>
        <dbReference type="Google" id="ProtNLM"/>
    </source>
</evidence>
<dbReference type="InParanoid" id="G2Q3C6"/>